<dbReference type="Proteomes" id="UP000198406">
    <property type="component" value="Unassembled WGS sequence"/>
</dbReference>
<evidence type="ECO:0000313" key="2">
    <source>
        <dbReference type="EMBL" id="GAX29209.1"/>
    </source>
</evidence>
<dbReference type="AlphaFoldDB" id="A0A1Z5KSE5"/>
<evidence type="ECO:0000256" key="1">
    <source>
        <dbReference type="SAM" id="MobiDB-lite"/>
    </source>
</evidence>
<feature type="compositionally biased region" description="Low complexity" evidence="1">
    <location>
        <begin position="174"/>
        <end position="186"/>
    </location>
</feature>
<proteinExistence type="predicted"/>
<feature type="region of interest" description="Disordered" evidence="1">
    <location>
        <begin position="885"/>
        <end position="905"/>
    </location>
</feature>
<dbReference type="OrthoDB" id="48992at2759"/>
<organism evidence="2 3">
    <name type="scientific">Fistulifera solaris</name>
    <name type="common">Oleaginous diatom</name>
    <dbReference type="NCBI Taxonomy" id="1519565"/>
    <lineage>
        <taxon>Eukaryota</taxon>
        <taxon>Sar</taxon>
        <taxon>Stramenopiles</taxon>
        <taxon>Ochrophyta</taxon>
        <taxon>Bacillariophyta</taxon>
        <taxon>Bacillariophyceae</taxon>
        <taxon>Bacillariophycidae</taxon>
        <taxon>Naviculales</taxon>
        <taxon>Naviculaceae</taxon>
        <taxon>Fistulifera</taxon>
    </lineage>
</organism>
<comment type="caution">
    <text evidence="2">The sequence shown here is derived from an EMBL/GenBank/DDBJ whole genome shotgun (WGS) entry which is preliminary data.</text>
</comment>
<feature type="region of interest" description="Disordered" evidence="1">
    <location>
        <begin position="104"/>
        <end position="186"/>
    </location>
</feature>
<protein>
    <submittedName>
        <fullName evidence="2">Uncharacterized protein</fullName>
    </submittedName>
</protein>
<dbReference type="EMBL" id="BDSP01000286">
    <property type="protein sequence ID" value="GAX29209.1"/>
    <property type="molecule type" value="Genomic_DNA"/>
</dbReference>
<reference evidence="2 3" key="1">
    <citation type="journal article" date="2015" name="Plant Cell">
        <title>Oil accumulation by the oleaginous diatom Fistulifera solaris as revealed by the genome and transcriptome.</title>
        <authorList>
            <person name="Tanaka T."/>
            <person name="Maeda Y."/>
            <person name="Veluchamy A."/>
            <person name="Tanaka M."/>
            <person name="Abida H."/>
            <person name="Marechal E."/>
            <person name="Bowler C."/>
            <person name="Muto M."/>
            <person name="Sunaga Y."/>
            <person name="Tanaka M."/>
            <person name="Yoshino T."/>
            <person name="Taniguchi T."/>
            <person name="Fukuda Y."/>
            <person name="Nemoto M."/>
            <person name="Matsumoto M."/>
            <person name="Wong P.S."/>
            <person name="Aburatani S."/>
            <person name="Fujibuchi W."/>
        </authorList>
    </citation>
    <scope>NUCLEOTIDE SEQUENCE [LARGE SCALE GENOMIC DNA]</scope>
    <source>
        <strain evidence="2 3">JPCC DA0580</strain>
    </source>
</reference>
<accession>A0A1Z5KSE5</accession>
<feature type="compositionally biased region" description="Polar residues" evidence="1">
    <location>
        <begin position="118"/>
        <end position="127"/>
    </location>
</feature>
<gene>
    <name evidence="2" type="ORF">FisN_28Lh037</name>
</gene>
<dbReference type="InParanoid" id="A0A1Z5KSE5"/>
<keyword evidence="3" id="KW-1185">Reference proteome</keyword>
<sequence>MIFCGAPVDQQVIQEEYTAPTKNLLPELCVKIDTEDQIIEEYIPAVTIVEPTVPVDPPPSAAPMPVNLCDEPDEPQSRSRLSKVSKHDAVSKALDKIDETITVDSVSSKQEAKESSKRSPTQNSFITHVTAPRVPPPRRVSSPYRVQQRLRPTLTTPSTRTNKVSKAPMRPKATTSSSSRWPSATSNELTAHTIDEPLEKLIERLEDGFRVTLQSGPSIRELGCMNLLFFLSQDRQRIMIESFMYVDENRQDQDSSIAIRIRDIVKIEVRDGRRGKNCFFVHESRERESVRCYEFEASSKWEREVIISALLVILDQVNTEQELREIEESKTRKLITKVYEKEEENVVVGTKSKPIVCNPSLEEEEIAVLSPMTQTRLFDSDRGTEVSLFVLSDVQSQCSRRTIRSALSHGIPLPECVEIPGPNRLELKKTDTEEIKEEKRTTTDQAPSQEITACNSHSQLVASGNWCTYDVCSNALRDIAETCAGIFGRKQDAASGPLSTGLSCQVDQQLALEEYIATALDAPNAMYSYLVEGDNENADATNNKSEQATPLGHVRRRVQNRATLLKAQAIRLRNLRNEMTFTSAFKRSKEMKFPPRAQSFDDAQIYSTQRRQQQATLKGAEKLHASPLIQNIVQALALDEPRNSLNEGEEVVYYDSDPEDMEPREPSDRGLVYFDRIDRARQILSKSDAPFRAKGLDKIPLGKKVKKLDEASVVEIVQTMLNERIMLMWHLEASQSKPGGAPICVKAWIESGVYLVDGTFLLPKFTMIRATDASNLSNEKVPQKQSALEKFDLLDVCRIFVPEMIDRSCYPYPHMSRSFIIETGTSHFMLEAQSVEDRDRIVYGLKLVIARLASLLMLRDMRAASEFFGATAHMVPGEAPKWTQDGGHDIWDTSKSTAEAPSDKQ</sequence>
<feature type="compositionally biased region" description="Low complexity" evidence="1">
    <location>
        <begin position="139"/>
        <end position="161"/>
    </location>
</feature>
<dbReference type="CDD" id="cd00821">
    <property type="entry name" value="PH"/>
    <property type="match status" value="1"/>
</dbReference>
<name>A0A1Z5KSE5_FISSO</name>
<evidence type="ECO:0000313" key="3">
    <source>
        <dbReference type="Proteomes" id="UP000198406"/>
    </source>
</evidence>